<accession>A0A0D0DFQ4</accession>
<dbReference type="OrthoDB" id="9991317at2759"/>
<evidence type="ECO:0000313" key="1">
    <source>
        <dbReference type="EMBL" id="KIK83561.1"/>
    </source>
</evidence>
<name>A0A0D0DFQ4_9AGAM</name>
<dbReference type="InParanoid" id="A0A0D0DFQ4"/>
<reference evidence="1 2" key="1">
    <citation type="submission" date="2014-04" db="EMBL/GenBank/DDBJ databases">
        <authorList>
            <consortium name="DOE Joint Genome Institute"/>
            <person name="Kuo A."/>
            <person name="Kohler A."/>
            <person name="Jargeat P."/>
            <person name="Nagy L.G."/>
            <person name="Floudas D."/>
            <person name="Copeland A."/>
            <person name="Barry K.W."/>
            <person name="Cichocki N."/>
            <person name="Veneault-Fourrey C."/>
            <person name="LaButti K."/>
            <person name="Lindquist E.A."/>
            <person name="Lipzen A."/>
            <person name="Lundell T."/>
            <person name="Morin E."/>
            <person name="Murat C."/>
            <person name="Sun H."/>
            <person name="Tunlid A."/>
            <person name="Henrissat B."/>
            <person name="Grigoriev I.V."/>
            <person name="Hibbett D.S."/>
            <person name="Martin F."/>
            <person name="Nordberg H.P."/>
            <person name="Cantor M.N."/>
            <person name="Hua S.X."/>
        </authorList>
    </citation>
    <scope>NUCLEOTIDE SEQUENCE [LARGE SCALE GENOMIC DNA]</scope>
    <source>
        <strain evidence="1 2">Ve08.2h10</strain>
    </source>
</reference>
<dbReference type="Proteomes" id="UP000054538">
    <property type="component" value="Unassembled WGS sequence"/>
</dbReference>
<gene>
    <name evidence="1" type="ORF">PAXRUDRAFT_832046</name>
</gene>
<organism evidence="1 2">
    <name type="scientific">Paxillus rubicundulus Ve08.2h10</name>
    <dbReference type="NCBI Taxonomy" id="930991"/>
    <lineage>
        <taxon>Eukaryota</taxon>
        <taxon>Fungi</taxon>
        <taxon>Dikarya</taxon>
        <taxon>Basidiomycota</taxon>
        <taxon>Agaricomycotina</taxon>
        <taxon>Agaricomycetes</taxon>
        <taxon>Agaricomycetidae</taxon>
        <taxon>Boletales</taxon>
        <taxon>Paxilineae</taxon>
        <taxon>Paxillaceae</taxon>
        <taxon>Paxillus</taxon>
    </lineage>
</organism>
<evidence type="ECO:0000313" key="2">
    <source>
        <dbReference type="Proteomes" id="UP000054538"/>
    </source>
</evidence>
<dbReference type="HOGENOM" id="CLU_2360374_0_0_1"/>
<keyword evidence="2" id="KW-1185">Reference proteome</keyword>
<dbReference type="EMBL" id="KN825591">
    <property type="protein sequence ID" value="KIK83561.1"/>
    <property type="molecule type" value="Genomic_DNA"/>
</dbReference>
<reference evidence="2" key="2">
    <citation type="submission" date="2015-01" db="EMBL/GenBank/DDBJ databases">
        <title>Evolutionary Origins and Diversification of the Mycorrhizal Mutualists.</title>
        <authorList>
            <consortium name="DOE Joint Genome Institute"/>
            <consortium name="Mycorrhizal Genomics Consortium"/>
            <person name="Kohler A."/>
            <person name="Kuo A."/>
            <person name="Nagy L.G."/>
            <person name="Floudas D."/>
            <person name="Copeland A."/>
            <person name="Barry K.W."/>
            <person name="Cichocki N."/>
            <person name="Veneault-Fourrey C."/>
            <person name="LaButti K."/>
            <person name="Lindquist E.A."/>
            <person name="Lipzen A."/>
            <person name="Lundell T."/>
            <person name="Morin E."/>
            <person name="Murat C."/>
            <person name="Riley R."/>
            <person name="Ohm R."/>
            <person name="Sun H."/>
            <person name="Tunlid A."/>
            <person name="Henrissat B."/>
            <person name="Grigoriev I.V."/>
            <person name="Hibbett D.S."/>
            <person name="Martin F."/>
        </authorList>
    </citation>
    <scope>NUCLEOTIDE SEQUENCE [LARGE SCALE GENOMIC DNA]</scope>
    <source>
        <strain evidence="2">Ve08.2h10</strain>
    </source>
</reference>
<proteinExistence type="predicted"/>
<dbReference type="AlphaFoldDB" id="A0A0D0DFQ4"/>
<sequence>MSIVLSLSKTHRSKALSLAPPTAPTIIAIGHPVSDETCHHPDRLRNCLPPSVPFRRVERDGVTTVSEVLGAFGERLWLHLACPGSLVPRLHSAVQI</sequence>
<protein>
    <submittedName>
        <fullName evidence="1">Uncharacterized protein</fullName>
    </submittedName>
</protein>